<comment type="function">
    <text evidence="4">A flexible structure which links the flagellar filament to the drive apparatus in the basal body.</text>
</comment>
<proteinExistence type="inferred from homology"/>
<evidence type="ECO:0000256" key="1">
    <source>
        <dbReference type="ARBA" id="ARBA00004117"/>
    </source>
</evidence>
<comment type="caution">
    <text evidence="8">The sequence shown here is derived from an EMBL/GenBank/DDBJ whole genome shotgun (WGS) entry which is preliminary data.</text>
</comment>
<dbReference type="Pfam" id="PF22692">
    <property type="entry name" value="LlgE_F_G_D1"/>
    <property type="match status" value="1"/>
</dbReference>
<dbReference type="Pfam" id="PF00460">
    <property type="entry name" value="Flg_bb_rod"/>
    <property type="match status" value="1"/>
</dbReference>
<dbReference type="EMBL" id="JBEPMM010000002">
    <property type="protein sequence ID" value="MET3691405.1"/>
    <property type="molecule type" value="Genomic_DNA"/>
</dbReference>
<dbReference type="InterPro" id="IPR037925">
    <property type="entry name" value="FlgE/F/G-like"/>
</dbReference>
<dbReference type="InterPro" id="IPR020013">
    <property type="entry name" value="Flagellar_FlgE/F/G"/>
</dbReference>
<dbReference type="PANTHER" id="PTHR30435:SF1">
    <property type="entry name" value="FLAGELLAR HOOK PROTEIN FLGE"/>
    <property type="match status" value="1"/>
</dbReference>
<gene>
    <name evidence="8" type="ORF">ABID43_000930</name>
</gene>
<dbReference type="PANTHER" id="PTHR30435">
    <property type="entry name" value="FLAGELLAR PROTEIN"/>
    <property type="match status" value="1"/>
</dbReference>
<evidence type="ECO:0000313" key="9">
    <source>
        <dbReference type="Proteomes" id="UP001549145"/>
    </source>
</evidence>
<feature type="domain" description="Flagellar basal body rod protein N-terminal" evidence="5">
    <location>
        <begin position="7"/>
        <end position="37"/>
    </location>
</feature>
<protein>
    <recommendedName>
        <fullName evidence="4">Flagellar hook protein FlgE</fullName>
    </recommendedName>
</protein>
<name>A0ABV2L0Q3_9HYPH</name>
<organism evidence="8 9">
    <name type="scientific">Methylobacterium goesingense</name>
    <dbReference type="NCBI Taxonomy" id="243690"/>
    <lineage>
        <taxon>Bacteria</taxon>
        <taxon>Pseudomonadati</taxon>
        <taxon>Pseudomonadota</taxon>
        <taxon>Alphaproteobacteria</taxon>
        <taxon>Hyphomicrobiales</taxon>
        <taxon>Methylobacteriaceae</taxon>
        <taxon>Methylobacterium</taxon>
    </lineage>
</organism>
<dbReference type="RefSeq" id="WP_238279411.1">
    <property type="nucleotide sequence ID" value="NZ_BPQL01000058.1"/>
</dbReference>
<keyword evidence="8" id="KW-0282">Flagellum</keyword>
<keyword evidence="8" id="KW-0966">Cell projection</keyword>
<keyword evidence="3 4" id="KW-0975">Bacterial flagellum</keyword>
<evidence type="ECO:0000259" key="7">
    <source>
        <dbReference type="Pfam" id="PF22692"/>
    </source>
</evidence>
<comment type="similarity">
    <text evidence="2 4">Belongs to the flagella basal body rod proteins family.</text>
</comment>
<dbReference type="InterPro" id="IPR001444">
    <property type="entry name" value="Flag_bb_rod_N"/>
</dbReference>
<evidence type="ECO:0000259" key="6">
    <source>
        <dbReference type="Pfam" id="PF06429"/>
    </source>
</evidence>
<evidence type="ECO:0000256" key="4">
    <source>
        <dbReference type="RuleBase" id="RU362116"/>
    </source>
</evidence>
<accession>A0ABV2L0Q3</accession>
<dbReference type="InterPro" id="IPR010930">
    <property type="entry name" value="Flg_bb/hook_C_dom"/>
</dbReference>
<dbReference type="Pfam" id="PF06429">
    <property type="entry name" value="Flg_bbr_C"/>
    <property type="match status" value="1"/>
</dbReference>
<dbReference type="SUPFAM" id="SSF117143">
    <property type="entry name" value="Flagellar hook protein flgE"/>
    <property type="match status" value="1"/>
</dbReference>
<dbReference type="Proteomes" id="UP001549145">
    <property type="component" value="Unassembled WGS sequence"/>
</dbReference>
<dbReference type="NCBIfam" id="TIGR03506">
    <property type="entry name" value="FlgEFG_subfam"/>
    <property type="match status" value="1"/>
</dbReference>
<evidence type="ECO:0000256" key="3">
    <source>
        <dbReference type="ARBA" id="ARBA00023143"/>
    </source>
</evidence>
<evidence type="ECO:0000256" key="2">
    <source>
        <dbReference type="ARBA" id="ARBA00009677"/>
    </source>
</evidence>
<dbReference type="InterPro" id="IPR053967">
    <property type="entry name" value="LlgE_F_G-like_D1"/>
</dbReference>
<evidence type="ECO:0000313" key="8">
    <source>
        <dbReference type="EMBL" id="MET3691405.1"/>
    </source>
</evidence>
<feature type="domain" description="Flagellar basal-body/hook protein C-terminal" evidence="6">
    <location>
        <begin position="419"/>
        <end position="461"/>
    </location>
</feature>
<evidence type="ECO:0000259" key="5">
    <source>
        <dbReference type="Pfam" id="PF00460"/>
    </source>
</evidence>
<comment type="subcellular location">
    <subcellularLocation>
        <location evidence="1 4">Bacterial flagellum basal body</location>
    </subcellularLocation>
</comment>
<feature type="domain" description="Flagellar hook protein FlgE/F/G-like D1" evidence="7">
    <location>
        <begin position="85"/>
        <end position="137"/>
    </location>
</feature>
<reference evidence="8 9" key="1">
    <citation type="submission" date="2024-06" db="EMBL/GenBank/DDBJ databases">
        <title>Genomic Encyclopedia of Type Strains, Phase IV (KMG-IV): sequencing the most valuable type-strain genomes for metagenomic binning, comparative biology and taxonomic classification.</title>
        <authorList>
            <person name="Goeker M."/>
        </authorList>
    </citation>
    <scope>NUCLEOTIDE SEQUENCE [LARGE SCALE GENOMIC DNA]</scope>
    <source>
        <strain evidence="8 9">DSM 21331</strain>
    </source>
</reference>
<sequence>MDVFTALQTAVSGLKAQSFSLENISGNIANSQTVGFKRVDTNFVDLVAEQQTPTRQVAGSVAANSRQTTTVQGGLNATEIGTNMALNGEGFFVVQTKSGDANGQSSFSTNDSYTRRGDFALDKDGYLVNGAGSYLKGNSLDPVTGQATGEGPVKVTNSILPAHPTGTITYSANLPKTPATKNANASIPGSELLGTLASGANPAILSGTGSATVSAADAASFINGSVDGPSLTAYTASGGPVAIQTRWAKVQNADATAGTNDVWNLFYANQSTVTSTATAWTNAGTAFQFNNSGQLTAPATSTVAIPALTVDGVNLGNIQLNYGSGGLTGYTSSGGTVTTNTLTQDGYTSGTLNNLSVTADGKVMGKYSNGNTIALANIKVVQFNNSDGLKANSNGTYEQTLGSGTPLVGLNGTTIIGSNVEQSNTDIASEFSKMIVTQQAYSANTKVISTSQDMMSALINIIR</sequence>
<keyword evidence="9" id="KW-1185">Reference proteome</keyword>
<keyword evidence="8" id="KW-0969">Cilium</keyword>